<feature type="region of interest" description="Disordered" evidence="1">
    <location>
        <begin position="43"/>
        <end position="70"/>
    </location>
</feature>
<keyword evidence="2" id="KW-0614">Plasmid</keyword>
<reference evidence="2 3" key="1">
    <citation type="submission" date="2016-09" db="EMBL/GenBank/DDBJ databases">
        <title>The complete genome sequences of Rhizobium gallicum, symbiovars gallicum and phaseoli, symbionts associated to common bean (Phaseolus vulgaris).</title>
        <authorList>
            <person name="Bustos P."/>
            <person name="Santamaria R.I."/>
            <person name="Perez-Carrascal O.M."/>
            <person name="Juarez S."/>
            <person name="Lozano L."/>
            <person name="Martinez-Flores I."/>
            <person name="Martinez-Romero E."/>
            <person name="Cevallos M."/>
            <person name="Romero D."/>
            <person name="Davila G."/>
            <person name="Gonzalez V."/>
        </authorList>
    </citation>
    <scope>NUCLEOTIDE SEQUENCE [LARGE SCALE GENOMIC DNA]</scope>
    <source>
        <strain evidence="2 3">IE4872</strain>
        <plasmid evidence="3">prgalie4872c</plasmid>
    </source>
</reference>
<dbReference type="AlphaFoldDB" id="A0A1L5NR77"/>
<dbReference type="EMBL" id="CP017104">
    <property type="protein sequence ID" value="APO70410.1"/>
    <property type="molecule type" value="Genomic_DNA"/>
</dbReference>
<protein>
    <submittedName>
        <fullName evidence="2">Uncharacterized protein</fullName>
    </submittedName>
</protein>
<proteinExistence type="predicted"/>
<gene>
    <name evidence="2" type="ORF">IE4872_PC00393</name>
</gene>
<evidence type="ECO:0000313" key="3">
    <source>
        <dbReference type="Proteomes" id="UP000184749"/>
    </source>
</evidence>
<evidence type="ECO:0000256" key="1">
    <source>
        <dbReference type="SAM" id="MobiDB-lite"/>
    </source>
</evidence>
<sequence length="70" mass="7816">MRPFGASLKQALERSEEVAACDEELADLAPAERRRKCRLRQFRNGSGIGQESRPRGLSCNRKSKNGLISL</sequence>
<name>A0A1L5NR77_9HYPH</name>
<organism evidence="2 3">
    <name type="scientific">Rhizobium gallicum</name>
    <dbReference type="NCBI Taxonomy" id="56730"/>
    <lineage>
        <taxon>Bacteria</taxon>
        <taxon>Pseudomonadati</taxon>
        <taxon>Pseudomonadota</taxon>
        <taxon>Alphaproteobacteria</taxon>
        <taxon>Hyphomicrobiales</taxon>
        <taxon>Rhizobiaceae</taxon>
        <taxon>Rhizobium/Agrobacterium group</taxon>
        <taxon>Rhizobium</taxon>
    </lineage>
</organism>
<accession>A0A1L5NR77</accession>
<dbReference type="Proteomes" id="UP000184749">
    <property type="component" value="Plasmid pRgalIE4872c"/>
</dbReference>
<geneLocation type="plasmid" evidence="3">
    <name>prgalie4872c</name>
</geneLocation>
<evidence type="ECO:0000313" key="2">
    <source>
        <dbReference type="EMBL" id="APO70410.1"/>
    </source>
</evidence>